<evidence type="ECO:0000256" key="9">
    <source>
        <dbReference type="ARBA" id="ARBA00022840"/>
    </source>
</evidence>
<dbReference type="InterPro" id="IPR036890">
    <property type="entry name" value="HATPase_C_sf"/>
</dbReference>
<evidence type="ECO:0000256" key="2">
    <source>
        <dbReference type="ARBA" id="ARBA00004236"/>
    </source>
</evidence>
<accession>A0A5D3YFN0</accession>
<evidence type="ECO:0000256" key="6">
    <source>
        <dbReference type="ARBA" id="ARBA00022679"/>
    </source>
</evidence>
<feature type="transmembrane region" description="Helical" evidence="13">
    <location>
        <begin position="9"/>
        <end position="31"/>
    </location>
</feature>
<dbReference type="InterPro" id="IPR036097">
    <property type="entry name" value="HisK_dim/P_sf"/>
</dbReference>
<dbReference type="SUPFAM" id="SSF55874">
    <property type="entry name" value="ATPase domain of HSP90 chaperone/DNA topoisomerase II/histidine kinase"/>
    <property type="match status" value="1"/>
</dbReference>
<comment type="caution">
    <text evidence="15">The sequence shown here is derived from an EMBL/GenBank/DDBJ whole genome shotgun (WGS) entry which is preliminary data.</text>
</comment>
<feature type="transmembrane region" description="Helical" evidence="13">
    <location>
        <begin position="282"/>
        <end position="301"/>
    </location>
</feature>
<feature type="region of interest" description="Disordered" evidence="12">
    <location>
        <begin position="541"/>
        <end position="567"/>
    </location>
</feature>
<dbReference type="InterPro" id="IPR005467">
    <property type="entry name" value="His_kinase_dom"/>
</dbReference>
<sequence>MKRYGTLRWVLLAVGIVAILGITAMNVYSLYALRENTLESNRENKKLQITEFTDKVRFRFFESFVGLGSKDIKHLQSTFQQTGQFTNEMNELLIDASKDSIYKNIYFISGNSGKCKDNKPILTYNGSQEEFTSIADYPEVVCDGMSIARTQMKSLINDYENSSKVIFDSHRSIIIALIIPSENTIFGYLIMPFDQDYLTNEYLPKKITENFGGPEQAGITVWLRDWTNNKIIASSNPYINYSPEKVNFEQNFPDLFDYWKLHVAFTEQSAVAASNASLYRNLAVLSIAIIILLGALVFMFISAQKERALAQQQAGFLANVTHELKTPLSVMQAAGENLADGRVTDQRRLKRYGGHIYNEAVRLRSMIEKLLDVAKIDAGKSLIDPEPVDLSQAVNSYIEEHWDYINEKGFSLQTSIEDDTPMVMIDSGSFNTIITNLVENALKYSPNSKSIYIRLYSENGEVTLEVEDNGIGMTKKVKSQIFDKFYRAEDTLTAKTKGHGLGLSIVKNLVELNEGSITVSTEPEQGSTFIVTFPIISDTSEKVGEVPDEESSENKHDSLNKDSESYV</sequence>
<gene>
    <name evidence="15" type="ORF">LX73_2271</name>
</gene>
<dbReference type="InterPro" id="IPR003594">
    <property type="entry name" value="HATPase_dom"/>
</dbReference>
<organism evidence="15 16">
    <name type="scientific">Fodinibius salinus</name>
    <dbReference type="NCBI Taxonomy" id="860790"/>
    <lineage>
        <taxon>Bacteria</taxon>
        <taxon>Pseudomonadati</taxon>
        <taxon>Balneolota</taxon>
        <taxon>Balneolia</taxon>
        <taxon>Balneolales</taxon>
        <taxon>Balneolaceae</taxon>
        <taxon>Fodinibius</taxon>
    </lineage>
</organism>
<evidence type="ECO:0000256" key="4">
    <source>
        <dbReference type="ARBA" id="ARBA00022475"/>
    </source>
</evidence>
<dbReference type="SUPFAM" id="SSF47384">
    <property type="entry name" value="Homodimeric domain of signal transducing histidine kinase"/>
    <property type="match status" value="1"/>
</dbReference>
<dbReference type="SMART" id="SM00387">
    <property type="entry name" value="HATPase_c"/>
    <property type="match status" value="1"/>
</dbReference>
<evidence type="ECO:0000256" key="7">
    <source>
        <dbReference type="ARBA" id="ARBA00022741"/>
    </source>
</evidence>
<keyword evidence="13" id="KW-0812">Transmembrane</keyword>
<dbReference type="InterPro" id="IPR004358">
    <property type="entry name" value="Sig_transdc_His_kin-like_C"/>
</dbReference>
<dbReference type="GO" id="GO:0000155">
    <property type="term" value="F:phosphorelay sensor kinase activity"/>
    <property type="evidence" value="ECO:0007669"/>
    <property type="project" value="InterPro"/>
</dbReference>
<feature type="compositionally biased region" description="Basic and acidic residues" evidence="12">
    <location>
        <begin position="552"/>
        <end position="567"/>
    </location>
</feature>
<keyword evidence="8 15" id="KW-0418">Kinase</keyword>
<comment type="catalytic activity">
    <reaction evidence="1">
        <text>ATP + protein L-histidine = ADP + protein N-phospho-L-histidine.</text>
        <dbReference type="EC" id="2.7.13.3"/>
    </reaction>
</comment>
<dbReference type="GO" id="GO:0005524">
    <property type="term" value="F:ATP binding"/>
    <property type="evidence" value="ECO:0007669"/>
    <property type="project" value="UniProtKB-KW"/>
</dbReference>
<evidence type="ECO:0000256" key="5">
    <source>
        <dbReference type="ARBA" id="ARBA00022553"/>
    </source>
</evidence>
<keyword evidence="11 13" id="KW-0472">Membrane</keyword>
<evidence type="ECO:0000313" key="15">
    <source>
        <dbReference type="EMBL" id="TYP92025.1"/>
    </source>
</evidence>
<dbReference type="Pfam" id="PF02518">
    <property type="entry name" value="HATPase_c"/>
    <property type="match status" value="1"/>
</dbReference>
<dbReference type="PANTHER" id="PTHR43547:SF2">
    <property type="entry name" value="HYBRID SIGNAL TRANSDUCTION HISTIDINE KINASE C"/>
    <property type="match status" value="1"/>
</dbReference>
<dbReference type="EC" id="2.7.13.3" evidence="3"/>
<dbReference type="SMART" id="SM00388">
    <property type="entry name" value="HisKA"/>
    <property type="match status" value="1"/>
</dbReference>
<protein>
    <recommendedName>
        <fullName evidence="3">histidine kinase</fullName>
        <ecNumber evidence="3">2.7.13.3</ecNumber>
    </recommendedName>
</protein>
<proteinExistence type="predicted"/>
<dbReference type="OrthoDB" id="1933776at2"/>
<keyword evidence="6" id="KW-0808">Transferase</keyword>
<dbReference type="RefSeq" id="WP_148899592.1">
    <property type="nucleotide sequence ID" value="NZ_VNHY01000004.1"/>
</dbReference>
<keyword evidence="5" id="KW-0597">Phosphoprotein</keyword>
<dbReference type="EMBL" id="VNHY01000004">
    <property type="protein sequence ID" value="TYP92025.1"/>
    <property type="molecule type" value="Genomic_DNA"/>
</dbReference>
<dbReference type="CDD" id="cd00075">
    <property type="entry name" value="HATPase"/>
    <property type="match status" value="1"/>
</dbReference>
<dbReference type="InterPro" id="IPR003661">
    <property type="entry name" value="HisK_dim/P_dom"/>
</dbReference>
<dbReference type="PROSITE" id="PS50109">
    <property type="entry name" value="HIS_KIN"/>
    <property type="match status" value="1"/>
</dbReference>
<comment type="subcellular location">
    <subcellularLocation>
        <location evidence="2">Cell membrane</location>
    </subcellularLocation>
</comment>
<evidence type="ECO:0000256" key="11">
    <source>
        <dbReference type="ARBA" id="ARBA00023136"/>
    </source>
</evidence>
<evidence type="ECO:0000313" key="16">
    <source>
        <dbReference type="Proteomes" id="UP000324595"/>
    </source>
</evidence>
<evidence type="ECO:0000256" key="13">
    <source>
        <dbReference type="SAM" id="Phobius"/>
    </source>
</evidence>
<dbReference type="GO" id="GO:0005886">
    <property type="term" value="C:plasma membrane"/>
    <property type="evidence" value="ECO:0007669"/>
    <property type="project" value="UniProtKB-SubCell"/>
</dbReference>
<dbReference type="PRINTS" id="PR00344">
    <property type="entry name" value="BCTRLSENSOR"/>
</dbReference>
<dbReference type="AlphaFoldDB" id="A0A5D3YFN0"/>
<evidence type="ECO:0000259" key="14">
    <source>
        <dbReference type="PROSITE" id="PS50109"/>
    </source>
</evidence>
<dbReference type="FunFam" id="3.30.565.10:FF:000023">
    <property type="entry name" value="PAS domain-containing sensor histidine kinase"/>
    <property type="match status" value="1"/>
</dbReference>
<evidence type="ECO:0000256" key="10">
    <source>
        <dbReference type="ARBA" id="ARBA00023012"/>
    </source>
</evidence>
<dbReference type="Gene3D" id="3.30.565.10">
    <property type="entry name" value="Histidine kinase-like ATPase, C-terminal domain"/>
    <property type="match status" value="1"/>
</dbReference>
<dbReference type="Proteomes" id="UP000324595">
    <property type="component" value="Unassembled WGS sequence"/>
</dbReference>
<reference evidence="15 16" key="1">
    <citation type="submission" date="2019-07" db="EMBL/GenBank/DDBJ databases">
        <title>Genomic Encyclopedia of Archaeal and Bacterial Type Strains, Phase II (KMG-II): from individual species to whole genera.</title>
        <authorList>
            <person name="Goeker M."/>
        </authorList>
    </citation>
    <scope>NUCLEOTIDE SEQUENCE [LARGE SCALE GENOMIC DNA]</scope>
    <source>
        <strain evidence="15 16">DSM 21935</strain>
    </source>
</reference>
<feature type="domain" description="Histidine kinase" evidence="14">
    <location>
        <begin position="319"/>
        <end position="537"/>
    </location>
</feature>
<keyword evidence="16" id="KW-1185">Reference proteome</keyword>
<keyword evidence="9" id="KW-0067">ATP-binding</keyword>
<dbReference type="Pfam" id="PF00512">
    <property type="entry name" value="HisKA"/>
    <property type="match status" value="1"/>
</dbReference>
<keyword evidence="7" id="KW-0547">Nucleotide-binding</keyword>
<keyword evidence="10" id="KW-0902">Two-component regulatory system</keyword>
<keyword evidence="4" id="KW-1003">Cell membrane</keyword>
<evidence type="ECO:0000256" key="1">
    <source>
        <dbReference type="ARBA" id="ARBA00000085"/>
    </source>
</evidence>
<evidence type="ECO:0000256" key="3">
    <source>
        <dbReference type="ARBA" id="ARBA00012438"/>
    </source>
</evidence>
<evidence type="ECO:0000256" key="12">
    <source>
        <dbReference type="SAM" id="MobiDB-lite"/>
    </source>
</evidence>
<dbReference type="CDD" id="cd00082">
    <property type="entry name" value="HisKA"/>
    <property type="match status" value="1"/>
</dbReference>
<dbReference type="Gene3D" id="1.10.287.130">
    <property type="match status" value="1"/>
</dbReference>
<dbReference type="PANTHER" id="PTHR43547">
    <property type="entry name" value="TWO-COMPONENT HISTIDINE KINASE"/>
    <property type="match status" value="1"/>
</dbReference>
<evidence type="ECO:0000256" key="8">
    <source>
        <dbReference type="ARBA" id="ARBA00022777"/>
    </source>
</evidence>
<name>A0A5D3YFN0_9BACT</name>
<keyword evidence="13" id="KW-1133">Transmembrane helix</keyword>